<sequence>MKMLAINASHRGEKGFTQFLINQIRSGVIDAGSEFETIVLNKYKINQCLGCELCHTEKSYLKCIYEDKDDMKGILEKMSKSDIIIYATPIHVFNMSGLMKNFIDRFNSTGDISKVTVSKKGIFFHHINANICSKPFVLLTSCGNIENEASKSLVYYFKTFSKFMDAPMVGVLVRKSSFLLRNMDEKSIPKKAIILNAFREAGRDLATRGTISKKSKKYAELNILQFPLLIKLLMKIRPLKSTLVKSGLIKLK</sequence>
<dbReference type="OrthoDB" id="9805976at2"/>
<dbReference type="KEGG" id="cpas:Clopa_4861"/>
<dbReference type="InterPro" id="IPR051796">
    <property type="entry name" value="ISF_SsuE-like"/>
</dbReference>
<evidence type="ECO:0000259" key="3">
    <source>
        <dbReference type="Pfam" id="PF03358"/>
    </source>
</evidence>
<dbReference type="STRING" id="86416.Clopa_4861"/>
<accession>R4KAG3</accession>
<dbReference type="HOGENOM" id="CLU_050993_4_0_9"/>
<dbReference type="RefSeq" id="WP_015617804.1">
    <property type="nucleotide sequence ID" value="NC_021182.1"/>
</dbReference>
<keyword evidence="5" id="KW-1185">Reference proteome</keyword>
<organism evidence="4 5">
    <name type="scientific">Clostridium pasteurianum BC1</name>
    <dbReference type="NCBI Taxonomy" id="86416"/>
    <lineage>
        <taxon>Bacteria</taxon>
        <taxon>Bacillati</taxon>
        <taxon>Bacillota</taxon>
        <taxon>Clostridia</taxon>
        <taxon>Eubacteriales</taxon>
        <taxon>Clostridiaceae</taxon>
        <taxon>Clostridium</taxon>
    </lineage>
</organism>
<dbReference type="EMBL" id="CP003261">
    <property type="protein sequence ID" value="AGK99538.1"/>
    <property type="molecule type" value="Genomic_DNA"/>
</dbReference>
<gene>
    <name evidence="4" type="ORF">Clopa_4861</name>
</gene>
<keyword evidence="2" id="KW-0288">FMN</keyword>
<dbReference type="PANTHER" id="PTHR43278">
    <property type="entry name" value="NAD(P)H-DEPENDENT FMN-CONTAINING OXIDOREDUCTASE YWQN-RELATED"/>
    <property type="match status" value="1"/>
</dbReference>
<dbReference type="eggNOG" id="COG0655">
    <property type="taxonomic scope" value="Bacteria"/>
</dbReference>
<dbReference type="InterPro" id="IPR005025">
    <property type="entry name" value="FMN_Rdtase-like_dom"/>
</dbReference>
<proteinExistence type="predicted"/>
<evidence type="ECO:0000313" key="4">
    <source>
        <dbReference type="EMBL" id="AGK99538.1"/>
    </source>
</evidence>
<dbReference type="PATRIC" id="fig|86416.3.peg.4850"/>
<keyword evidence="1" id="KW-0285">Flavoprotein</keyword>
<dbReference type="InterPro" id="IPR029039">
    <property type="entry name" value="Flavoprotein-like_sf"/>
</dbReference>
<dbReference type="PANTHER" id="PTHR43278:SF2">
    <property type="entry name" value="IRON-SULFUR FLAVOPROTEIN"/>
    <property type="match status" value="1"/>
</dbReference>
<reference evidence="4 5" key="1">
    <citation type="submission" date="2012-01" db="EMBL/GenBank/DDBJ databases">
        <title>Complete sequence of chromosome of Clostridium pasteurianum BC1.</title>
        <authorList>
            <consortium name="US DOE Joint Genome Institute"/>
            <person name="Lucas S."/>
            <person name="Han J."/>
            <person name="Lapidus A."/>
            <person name="Cheng J.-F."/>
            <person name="Goodwin L."/>
            <person name="Pitluck S."/>
            <person name="Peters L."/>
            <person name="Mikhailova N."/>
            <person name="Teshima H."/>
            <person name="Detter J.C."/>
            <person name="Han C."/>
            <person name="Tapia R."/>
            <person name="Land M."/>
            <person name="Hauser L."/>
            <person name="Kyrpides N."/>
            <person name="Ivanova N."/>
            <person name="Pagani I."/>
            <person name="Dunn J."/>
            <person name="Taghavi S."/>
            <person name="Francis A."/>
            <person name="van der Lelie D."/>
            <person name="Woyke T."/>
        </authorList>
    </citation>
    <scope>NUCLEOTIDE SEQUENCE [LARGE SCALE GENOMIC DNA]</scope>
    <source>
        <strain evidence="4 5">BC1</strain>
    </source>
</reference>
<feature type="domain" description="NADPH-dependent FMN reductase-like" evidence="3">
    <location>
        <begin position="1"/>
        <end position="108"/>
    </location>
</feature>
<evidence type="ECO:0000256" key="1">
    <source>
        <dbReference type="ARBA" id="ARBA00022630"/>
    </source>
</evidence>
<name>R4KAG3_CLOPA</name>
<evidence type="ECO:0000313" key="5">
    <source>
        <dbReference type="Proteomes" id="UP000013523"/>
    </source>
</evidence>
<dbReference type="Gene3D" id="3.40.50.360">
    <property type="match status" value="1"/>
</dbReference>
<evidence type="ECO:0000256" key="2">
    <source>
        <dbReference type="ARBA" id="ARBA00022643"/>
    </source>
</evidence>
<dbReference type="GO" id="GO:0016491">
    <property type="term" value="F:oxidoreductase activity"/>
    <property type="evidence" value="ECO:0007669"/>
    <property type="project" value="InterPro"/>
</dbReference>
<dbReference type="SUPFAM" id="SSF52218">
    <property type="entry name" value="Flavoproteins"/>
    <property type="match status" value="1"/>
</dbReference>
<dbReference type="AlphaFoldDB" id="R4KAG3"/>
<dbReference type="Proteomes" id="UP000013523">
    <property type="component" value="Chromosome"/>
</dbReference>
<protein>
    <submittedName>
        <fullName evidence="4">NADPH-dependent FMN reductase</fullName>
    </submittedName>
</protein>
<dbReference type="Pfam" id="PF03358">
    <property type="entry name" value="FMN_red"/>
    <property type="match status" value="1"/>
</dbReference>